<evidence type="ECO:0000256" key="2">
    <source>
        <dbReference type="ARBA" id="ARBA00008187"/>
    </source>
</evidence>
<dbReference type="GO" id="GO:0000811">
    <property type="term" value="C:GINS complex"/>
    <property type="evidence" value="ECO:0007669"/>
    <property type="project" value="UniProtKB-UniRule"/>
</dbReference>
<evidence type="ECO:0000259" key="7">
    <source>
        <dbReference type="Pfam" id="PF05916"/>
    </source>
</evidence>
<accession>A0A165GPB4</accession>
<dbReference type="InterPro" id="IPR038749">
    <property type="entry name" value="Sld5_GINS_A"/>
</dbReference>
<comment type="subcellular location">
    <subcellularLocation>
        <location evidence="1 6">Nucleus</location>
    </subcellularLocation>
</comment>
<feature type="domain" description="DNA replication complex GINS protein SLD5 C-terminal" evidence="8">
    <location>
        <begin position="165"/>
        <end position="220"/>
    </location>
</feature>
<dbReference type="Pfam" id="PF05916">
    <property type="entry name" value="Sld5"/>
    <property type="match status" value="1"/>
</dbReference>
<dbReference type="GeneID" id="28901266"/>
<comment type="similarity">
    <text evidence="2 6">Belongs to the GINS4/SLD5 family.</text>
</comment>
<dbReference type="OMA" id="ILETAWI"/>
<dbReference type="GO" id="GO:0071162">
    <property type="term" value="C:CMG complex"/>
    <property type="evidence" value="ECO:0007669"/>
    <property type="project" value="EnsemblFungi"/>
</dbReference>
<evidence type="ECO:0000256" key="4">
    <source>
        <dbReference type="ARBA" id="ARBA00022705"/>
    </source>
</evidence>
<dbReference type="PIRSF" id="PIRSF007764">
    <property type="entry name" value="Sld5"/>
    <property type="match status" value="1"/>
</dbReference>
<dbReference type="GO" id="GO:0000727">
    <property type="term" value="P:double-strand break repair via break-induced replication"/>
    <property type="evidence" value="ECO:0007669"/>
    <property type="project" value="EnsemblFungi"/>
</dbReference>
<reference evidence="9 10" key="1">
    <citation type="journal article" date="2016" name="Fungal Biol.">
        <title>The genome of Xylona heveae provides a window into fungal endophytism.</title>
        <authorList>
            <person name="Gazis R."/>
            <person name="Kuo A."/>
            <person name="Riley R."/>
            <person name="LaButti K."/>
            <person name="Lipzen A."/>
            <person name="Lin J."/>
            <person name="Amirebrahimi M."/>
            <person name="Hesse C.N."/>
            <person name="Spatafora J.W."/>
            <person name="Henrissat B."/>
            <person name="Hainaut M."/>
            <person name="Grigoriev I.V."/>
            <person name="Hibbett D.S."/>
        </authorList>
    </citation>
    <scope>NUCLEOTIDE SEQUENCE [LARGE SCALE GENOMIC DNA]</scope>
    <source>
        <strain evidence="9 10">TC161</strain>
    </source>
</reference>
<keyword evidence="5 6" id="KW-0539">Nucleus</keyword>
<proteinExistence type="inferred from homology"/>
<dbReference type="CDD" id="cd11711">
    <property type="entry name" value="GINS_A_Sld5"/>
    <property type="match status" value="1"/>
</dbReference>
<gene>
    <name evidence="9" type="ORF">L228DRAFT_283578</name>
</gene>
<evidence type="ECO:0000256" key="1">
    <source>
        <dbReference type="ARBA" id="ARBA00004123"/>
    </source>
</evidence>
<dbReference type="Proteomes" id="UP000076632">
    <property type="component" value="Unassembled WGS sequence"/>
</dbReference>
<dbReference type="AlphaFoldDB" id="A0A165GPB4"/>
<keyword evidence="4 6" id="KW-0235">DNA replication</keyword>
<dbReference type="InParanoid" id="A0A165GPB4"/>
<dbReference type="SUPFAM" id="SSF160059">
    <property type="entry name" value="PriA/YqbF domain"/>
    <property type="match status" value="1"/>
</dbReference>
<feature type="domain" description="GINS subunit" evidence="7">
    <location>
        <begin position="56"/>
        <end position="139"/>
    </location>
</feature>
<protein>
    <recommendedName>
        <fullName evidence="3 6">DNA replication complex GINS protein SLD5</fullName>
    </recommendedName>
</protein>
<dbReference type="InterPro" id="IPR036224">
    <property type="entry name" value="GINS_bundle-like_dom_sf"/>
</dbReference>
<name>A0A165GPB4_XYLHT</name>
<comment type="function">
    <text evidence="6">The GINS complex plays an essential role in the initiation of DNA replication.</text>
</comment>
<organism evidence="9 10">
    <name type="scientific">Xylona heveae (strain CBS 132557 / TC161)</name>
    <dbReference type="NCBI Taxonomy" id="1328760"/>
    <lineage>
        <taxon>Eukaryota</taxon>
        <taxon>Fungi</taxon>
        <taxon>Dikarya</taxon>
        <taxon>Ascomycota</taxon>
        <taxon>Pezizomycotina</taxon>
        <taxon>Xylonomycetes</taxon>
        <taxon>Xylonales</taxon>
        <taxon>Xylonaceae</taxon>
        <taxon>Xylona</taxon>
    </lineage>
</organism>
<dbReference type="Gene3D" id="1.20.58.1030">
    <property type="match status" value="1"/>
</dbReference>
<dbReference type="Gene3D" id="3.40.5.60">
    <property type="match status" value="1"/>
</dbReference>
<dbReference type="InterPro" id="IPR021151">
    <property type="entry name" value="GINS_A"/>
</dbReference>
<dbReference type="CDD" id="cd21692">
    <property type="entry name" value="GINS_B_Sld5"/>
    <property type="match status" value="1"/>
</dbReference>
<dbReference type="STRING" id="1328760.A0A165GPB4"/>
<evidence type="ECO:0000313" key="9">
    <source>
        <dbReference type="EMBL" id="KZF22430.1"/>
    </source>
</evidence>
<dbReference type="GO" id="GO:0043596">
    <property type="term" value="C:nuclear replication fork"/>
    <property type="evidence" value="ECO:0007669"/>
    <property type="project" value="EnsemblFungi"/>
</dbReference>
<dbReference type="EMBL" id="KV407459">
    <property type="protein sequence ID" value="KZF22430.1"/>
    <property type="molecule type" value="Genomic_DNA"/>
</dbReference>
<dbReference type="InterPro" id="IPR008591">
    <property type="entry name" value="GINS_Sld5"/>
</dbReference>
<dbReference type="Pfam" id="PF16922">
    <property type="entry name" value="SLD5_C"/>
    <property type="match status" value="1"/>
</dbReference>
<dbReference type="OrthoDB" id="338231at2759"/>
<evidence type="ECO:0000313" key="10">
    <source>
        <dbReference type="Proteomes" id="UP000076632"/>
    </source>
</evidence>
<dbReference type="RefSeq" id="XP_018187985.1">
    <property type="nucleotide sequence ID" value="XM_018336129.1"/>
</dbReference>
<dbReference type="GO" id="GO:0006261">
    <property type="term" value="P:DNA-templated DNA replication"/>
    <property type="evidence" value="ECO:0007669"/>
    <property type="project" value="EnsemblFungi"/>
</dbReference>
<keyword evidence="10" id="KW-1185">Reference proteome</keyword>
<sequence>MDIDDILADIDGGSGGSLATEDLQALTRAWVNEKGSPEILTYPSELIERVMDRIRKQIETIEMQTGDMDPKMNFRLVILQTELERFKYLIRSFLRVRLAKIDKHALHILTNSEVKARLSASEIQYLTAHQALLHSHYRASFLAQFPPNLQRLDDTAGGISMVEHPDLDQVIFCRVLHDVADPITIEGTDTADVWLKRGDIFVVRWRHVADAVTKGEVELI</sequence>
<dbReference type="SUPFAM" id="SSF158573">
    <property type="entry name" value="GINS helical bundle-like"/>
    <property type="match status" value="1"/>
</dbReference>
<dbReference type="FunCoup" id="A0A165GPB4">
    <property type="interactions" value="630"/>
</dbReference>
<evidence type="ECO:0000259" key="8">
    <source>
        <dbReference type="Pfam" id="PF16922"/>
    </source>
</evidence>
<dbReference type="PANTHER" id="PTHR21206:SF0">
    <property type="entry name" value="DNA REPLICATION COMPLEX GINS PROTEIN SLD5"/>
    <property type="match status" value="1"/>
</dbReference>
<dbReference type="InterPro" id="IPR031633">
    <property type="entry name" value="SLD5_C"/>
</dbReference>
<evidence type="ECO:0000256" key="3">
    <source>
        <dbReference type="ARBA" id="ARBA00014804"/>
    </source>
</evidence>
<evidence type="ECO:0000256" key="5">
    <source>
        <dbReference type="ARBA" id="ARBA00023242"/>
    </source>
</evidence>
<evidence type="ECO:0000256" key="6">
    <source>
        <dbReference type="PIRNR" id="PIRNR007764"/>
    </source>
</evidence>
<dbReference type="PANTHER" id="PTHR21206">
    <property type="entry name" value="SLD5 PROTEIN"/>
    <property type="match status" value="1"/>
</dbReference>